<dbReference type="Gene3D" id="1.20.1330.10">
    <property type="entry name" value="f41 fragment of flagellin, N-terminal domain"/>
    <property type="match status" value="1"/>
</dbReference>
<keyword evidence="6" id="KW-0966">Cell projection</keyword>
<dbReference type="SUPFAM" id="SSF64518">
    <property type="entry name" value="Phase 1 flagellin"/>
    <property type="match status" value="1"/>
</dbReference>
<comment type="subcellular location">
    <subcellularLocation>
        <location evidence="3">Secreted</location>
    </subcellularLocation>
    <subcellularLocation>
        <location evidence="3">Bacterial flagellum</location>
    </subcellularLocation>
</comment>
<evidence type="ECO:0000256" key="3">
    <source>
        <dbReference type="RuleBase" id="RU362073"/>
    </source>
</evidence>
<evidence type="ECO:0000256" key="1">
    <source>
        <dbReference type="ARBA" id="ARBA00005709"/>
    </source>
</evidence>
<dbReference type="InterPro" id="IPR046358">
    <property type="entry name" value="Flagellin_C"/>
</dbReference>
<proteinExistence type="inferred from homology"/>
<keyword evidence="2 3" id="KW-0975">Bacterial flagellum</keyword>
<dbReference type="PANTHER" id="PTHR42792">
    <property type="entry name" value="FLAGELLIN"/>
    <property type="match status" value="1"/>
</dbReference>
<reference evidence="6 7" key="1">
    <citation type="submission" date="2023-07" db="EMBL/GenBank/DDBJ databases">
        <title>Genomic Encyclopedia of Type Strains, Phase IV (KMG-IV): sequencing the most valuable type-strain genomes for metagenomic binning, comparative biology and taxonomic classification.</title>
        <authorList>
            <person name="Goeker M."/>
        </authorList>
    </citation>
    <scope>NUCLEOTIDE SEQUENCE [LARGE SCALE GENOMIC DNA]</scope>
    <source>
        <strain evidence="6 7">DSM 3770</strain>
    </source>
</reference>
<feature type="domain" description="Flagellin N-terminal" evidence="4">
    <location>
        <begin position="6"/>
        <end position="139"/>
    </location>
</feature>
<comment type="function">
    <text evidence="3">Flagellin is the subunit protein which polymerizes to form the filaments of bacterial flagella.</text>
</comment>
<name>A0ABU0LHR7_XANAG</name>
<dbReference type="PANTHER" id="PTHR42792:SF1">
    <property type="entry name" value="FLAGELLAR HOOK-ASSOCIATED PROTEIN 3"/>
    <property type="match status" value="1"/>
</dbReference>
<evidence type="ECO:0000313" key="7">
    <source>
        <dbReference type="Proteomes" id="UP001241747"/>
    </source>
</evidence>
<dbReference type="InterPro" id="IPR001492">
    <property type="entry name" value="Flagellin"/>
</dbReference>
<evidence type="ECO:0000313" key="6">
    <source>
        <dbReference type="EMBL" id="MDQ0506682.1"/>
    </source>
</evidence>
<evidence type="ECO:0000259" key="5">
    <source>
        <dbReference type="Pfam" id="PF00700"/>
    </source>
</evidence>
<accession>A0ABU0LHR7</accession>
<dbReference type="EMBL" id="JAUSVY010000009">
    <property type="protein sequence ID" value="MDQ0506682.1"/>
    <property type="molecule type" value="Genomic_DNA"/>
</dbReference>
<dbReference type="Pfam" id="PF00669">
    <property type="entry name" value="Flagellin_N"/>
    <property type="match status" value="1"/>
</dbReference>
<organism evidence="6 7">
    <name type="scientific">Xanthobacter agilis</name>
    <dbReference type="NCBI Taxonomy" id="47492"/>
    <lineage>
        <taxon>Bacteria</taxon>
        <taxon>Pseudomonadati</taxon>
        <taxon>Pseudomonadota</taxon>
        <taxon>Alphaproteobacteria</taxon>
        <taxon>Hyphomicrobiales</taxon>
        <taxon>Xanthobacteraceae</taxon>
        <taxon>Xanthobacter</taxon>
    </lineage>
</organism>
<keyword evidence="6" id="KW-0969">Cilium</keyword>
<keyword evidence="6" id="KW-0282">Flagellum</keyword>
<evidence type="ECO:0000256" key="2">
    <source>
        <dbReference type="ARBA" id="ARBA00023143"/>
    </source>
</evidence>
<dbReference type="NCBIfam" id="NF004669">
    <property type="entry name" value="PRK06008.1"/>
    <property type="match status" value="1"/>
</dbReference>
<dbReference type="InterPro" id="IPR001029">
    <property type="entry name" value="Flagellin_N"/>
</dbReference>
<comment type="caution">
    <text evidence="6">The sequence shown here is derived from an EMBL/GenBank/DDBJ whole genome shotgun (WGS) entry which is preliminary data.</text>
</comment>
<dbReference type="Pfam" id="PF00700">
    <property type="entry name" value="Flagellin_C"/>
    <property type="match status" value="1"/>
</dbReference>
<sequence length="346" mass="35724">MKSGFISTLNWTTSSLKSMSRLQTEIATTTAEISSGRQADVGLTLGVRTGQSVSLYATKASIDAQTQSNAFASNILSTSQTALSQVLTSANDFLSSLITGSSSSSDPETLVSEADGALSTLIDNLNTADGQRYVFGGTNSSVAPMVAYEDGPETAVIDAFTTAFGVDPSDSSVSAISADDMSDFLDGAFADLFSDPGWGNTWSNASDQALTSQVSSSSSRLEISTTANTSGMRNLTMALTMVAKLGTANLSAETRAVVIDKATQLAGASVAQITTASANLGVTQTRIDSANSVLSSAGSLVDTQITNLEGVDTAEAKTKLDNLTTQLQMSYSTTATLMQLSLLDYA</sequence>
<dbReference type="Proteomes" id="UP001241747">
    <property type="component" value="Unassembled WGS sequence"/>
</dbReference>
<keyword evidence="3" id="KW-0964">Secreted</keyword>
<keyword evidence="7" id="KW-1185">Reference proteome</keyword>
<gene>
    <name evidence="6" type="ORF">QOZ94_003496</name>
</gene>
<protein>
    <recommendedName>
        <fullName evidence="3">Flagellin</fullName>
    </recommendedName>
</protein>
<dbReference type="RefSeq" id="WP_237345350.1">
    <property type="nucleotide sequence ID" value="NZ_JABWGX010000009.1"/>
</dbReference>
<evidence type="ECO:0000259" key="4">
    <source>
        <dbReference type="Pfam" id="PF00669"/>
    </source>
</evidence>
<feature type="domain" description="Flagellin C-terminal" evidence="5">
    <location>
        <begin position="265"/>
        <end position="345"/>
    </location>
</feature>
<comment type="similarity">
    <text evidence="1 3">Belongs to the bacterial flagellin family.</text>
</comment>